<feature type="region of interest" description="Disordered" evidence="4">
    <location>
        <begin position="252"/>
        <end position="315"/>
    </location>
</feature>
<dbReference type="PRINTS" id="PR00313">
    <property type="entry name" value="CABNDNGRPT"/>
</dbReference>
<feature type="compositionally biased region" description="Pro residues" evidence="4">
    <location>
        <begin position="276"/>
        <end position="288"/>
    </location>
</feature>
<dbReference type="SUPFAM" id="SSF51120">
    <property type="entry name" value="beta-Roll"/>
    <property type="match status" value="4"/>
</dbReference>
<dbReference type="Pfam" id="PF00722">
    <property type="entry name" value="Glyco_hydro_16"/>
    <property type="match status" value="1"/>
</dbReference>
<dbReference type="InterPro" id="IPR013320">
    <property type="entry name" value="ConA-like_dom_sf"/>
</dbReference>
<dbReference type="Gene3D" id="2.60.120.200">
    <property type="match status" value="1"/>
</dbReference>
<evidence type="ECO:0000256" key="3">
    <source>
        <dbReference type="ARBA" id="ARBA00022525"/>
    </source>
</evidence>
<dbReference type="InterPro" id="IPR011049">
    <property type="entry name" value="Serralysin-like_metalloprot_C"/>
</dbReference>
<dbReference type="PANTHER" id="PTHR38340:SF1">
    <property type="entry name" value="S-LAYER PROTEIN"/>
    <property type="match status" value="1"/>
</dbReference>
<protein>
    <submittedName>
        <fullName evidence="6">Family 16 glycosylhydrolase</fullName>
    </submittedName>
</protein>
<dbReference type="InterPro" id="IPR001343">
    <property type="entry name" value="Hemolysn_Ca-bd"/>
</dbReference>
<dbReference type="Proteomes" id="UP001589795">
    <property type="component" value="Unassembled WGS sequence"/>
</dbReference>
<dbReference type="Pfam" id="PF00353">
    <property type="entry name" value="HemolysinCabind"/>
    <property type="match status" value="4"/>
</dbReference>
<name>A0ABV6CIH1_9RHOB</name>
<comment type="caution">
    <text evidence="6">The sequence shown here is derived from an EMBL/GenBank/DDBJ whole genome shotgun (WGS) entry which is preliminary data.</text>
</comment>
<organism evidence="6 7">
    <name type="scientific">Paracoccus rhizosphaerae</name>
    <dbReference type="NCBI Taxonomy" id="1133347"/>
    <lineage>
        <taxon>Bacteria</taxon>
        <taxon>Pseudomonadati</taxon>
        <taxon>Pseudomonadota</taxon>
        <taxon>Alphaproteobacteria</taxon>
        <taxon>Rhodobacterales</taxon>
        <taxon>Paracoccaceae</taxon>
        <taxon>Paracoccus</taxon>
    </lineage>
</organism>
<feature type="domain" description="GH16" evidence="5">
    <location>
        <begin position="1"/>
        <end position="258"/>
    </location>
</feature>
<dbReference type="PROSITE" id="PS00330">
    <property type="entry name" value="HEMOLYSIN_CALCIUM"/>
    <property type="match status" value="3"/>
</dbReference>
<evidence type="ECO:0000313" key="7">
    <source>
        <dbReference type="Proteomes" id="UP001589795"/>
    </source>
</evidence>
<dbReference type="Gene3D" id="2.150.10.10">
    <property type="entry name" value="Serralysin-like metalloprotease, C-terminal"/>
    <property type="match status" value="2"/>
</dbReference>
<feature type="compositionally biased region" description="Low complexity" evidence="4">
    <location>
        <begin position="289"/>
        <end position="299"/>
    </location>
</feature>
<evidence type="ECO:0000259" key="5">
    <source>
        <dbReference type="PROSITE" id="PS51762"/>
    </source>
</evidence>
<reference evidence="6 7" key="1">
    <citation type="submission" date="2024-09" db="EMBL/GenBank/DDBJ databases">
        <authorList>
            <person name="Sun Q."/>
            <person name="Mori K."/>
        </authorList>
    </citation>
    <scope>NUCLEOTIDE SEQUENCE [LARGE SCALE GENOMIC DNA]</scope>
    <source>
        <strain evidence="6 7">CCM 7904</strain>
    </source>
</reference>
<sequence>MPIEATAQQPALHVYELGQSHTADSWLISDWAAGQTSIMNWSDDNVRVGADGRIELVLDRAPQGASRPWEGGEIQGSRSATTGTWSWTAQAPEMAPGAVFGMFTYKSDWKNAPWTEFDFEFVGDDTTKVELNIHMIDASGKHVTLQGNKANKVVIDLGFDAAEGIHTYEISVSETGATFYVDGKVVGDFTAADMPGGTWNLNPMLSYVDLWAAPRSMESWTGPWTDPGRPLIARISDAEIRPGQYGSTYVAEPEAAPPVQPDADTAPDEDADATPPAVPAPAPAPIPAPDASAVPADAPQGSIVGTSGNDTLEGDWGSDKIFGLGGDDTLDGKGGADEMHGGTGNDTYWVDNASDRTIERSGEGYDWTHASVNWTLSSDVEALSLRTAAHINGTGNGSANFINGNSGNNVISGMAGDDVLEGRGGNDVLIGGTGNDRLTGGLGRDVFRFTAGDGQDTITDFAAAGGEVLEVHGYTGYQGLRAENGGTRVVLSGSDSIFLEGVAPNALSAQNFRFDGPAAQVPAPAPAPVAGAPKVDIPAGSIVGTAGKNELNGGSGNDRIFGLGGNDTLDGRGGADQMHGGTGDDAYWVDNLSDRTIEKAGEGYDWTHASVDWTLSDHVEALALRTGASLDGTGNSAANFISGNSGNNVISGLAGDDVLEGRGGDDRLIGGSGSDKLSGNAGRDIIFGGDDLSRDTFIFNAASDSRPGSGRDVVHDVVSGVDKFDFSSFDANRSASGSQDFRYSGTAAAAHSVWSVDAGSNLLVRGDVDGDRTADFEILITDIKSLTRDDFLF</sequence>
<dbReference type="PROSITE" id="PS51762">
    <property type="entry name" value="GH16_2"/>
    <property type="match status" value="1"/>
</dbReference>
<evidence type="ECO:0000256" key="1">
    <source>
        <dbReference type="ARBA" id="ARBA00004613"/>
    </source>
</evidence>
<evidence type="ECO:0000256" key="2">
    <source>
        <dbReference type="ARBA" id="ARBA00006865"/>
    </source>
</evidence>
<dbReference type="InterPro" id="IPR050557">
    <property type="entry name" value="RTX_toxin/Mannuronan_C5-epim"/>
</dbReference>
<accession>A0ABV6CIH1</accession>
<evidence type="ECO:0000313" key="6">
    <source>
        <dbReference type="EMBL" id="MFC0200492.1"/>
    </source>
</evidence>
<dbReference type="RefSeq" id="WP_265508237.1">
    <property type="nucleotide sequence ID" value="NZ_JAOTBE010000064.1"/>
</dbReference>
<dbReference type="InterPro" id="IPR018511">
    <property type="entry name" value="Hemolysin-typ_Ca-bd_CS"/>
</dbReference>
<dbReference type="SUPFAM" id="SSF49899">
    <property type="entry name" value="Concanavalin A-like lectins/glucanases"/>
    <property type="match status" value="1"/>
</dbReference>
<proteinExistence type="inferred from homology"/>
<gene>
    <name evidence="6" type="ORF">ACFFIZ_09210</name>
</gene>
<comment type="similarity">
    <text evidence="2">Belongs to the glycosyl hydrolase 16 family.</text>
</comment>
<dbReference type="PANTHER" id="PTHR38340">
    <property type="entry name" value="S-LAYER PROTEIN"/>
    <property type="match status" value="1"/>
</dbReference>
<keyword evidence="3" id="KW-0964">Secreted</keyword>
<comment type="subcellular location">
    <subcellularLocation>
        <location evidence="1">Secreted</location>
    </subcellularLocation>
</comment>
<keyword evidence="7" id="KW-1185">Reference proteome</keyword>
<dbReference type="EMBL" id="JBHLWQ010000081">
    <property type="protein sequence ID" value="MFC0200492.1"/>
    <property type="molecule type" value="Genomic_DNA"/>
</dbReference>
<dbReference type="InterPro" id="IPR000757">
    <property type="entry name" value="Beta-glucanase-like"/>
</dbReference>
<evidence type="ECO:0000256" key="4">
    <source>
        <dbReference type="SAM" id="MobiDB-lite"/>
    </source>
</evidence>